<protein>
    <submittedName>
        <fullName evidence="8">Putative transmembrane protein</fullName>
    </submittedName>
</protein>
<feature type="transmembrane region" description="Helical" evidence="6">
    <location>
        <begin position="227"/>
        <end position="243"/>
    </location>
</feature>
<dbReference type="Pfam" id="PF00892">
    <property type="entry name" value="EamA"/>
    <property type="match status" value="2"/>
</dbReference>
<dbReference type="InterPro" id="IPR000620">
    <property type="entry name" value="EamA_dom"/>
</dbReference>
<gene>
    <name evidence="8" type="primary">yedA</name>
    <name evidence="8" type="ORF">BCTU_184</name>
</gene>
<dbReference type="OrthoDB" id="20414at2"/>
<dbReference type="EMBL" id="CP001817">
    <property type="protein sequence ID" value="AEH39769.1"/>
    <property type="molecule type" value="Genomic_DNA"/>
</dbReference>
<evidence type="ECO:0000313" key="9">
    <source>
        <dbReference type="Proteomes" id="UP000006811"/>
    </source>
</evidence>
<feature type="transmembrane region" description="Helical" evidence="6">
    <location>
        <begin position="52"/>
        <end position="72"/>
    </location>
</feature>
<feature type="transmembrane region" description="Helical" evidence="6">
    <location>
        <begin position="137"/>
        <end position="155"/>
    </location>
</feature>
<dbReference type="SUPFAM" id="SSF103481">
    <property type="entry name" value="Multidrug resistance efflux transporter EmrE"/>
    <property type="match status" value="1"/>
</dbReference>
<comment type="subcellular location">
    <subcellularLocation>
        <location evidence="1">Cell membrane</location>
        <topology evidence="1">Multi-pass membrane protein</topology>
    </subcellularLocation>
</comment>
<keyword evidence="5 6" id="KW-0472">Membrane</keyword>
<keyword evidence="2" id="KW-1003">Cell membrane</keyword>
<dbReference type="InterPro" id="IPR050638">
    <property type="entry name" value="AA-Vitamin_Transporters"/>
</dbReference>
<feature type="domain" description="EamA" evidence="7">
    <location>
        <begin position="136"/>
        <end position="271"/>
    </location>
</feature>
<evidence type="ECO:0000313" key="8">
    <source>
        <dbReference type="EMBL" id="AEH39769.1"/>
    </source>
</evidence>
<evidence type="ECO:0000259" key="7">
    <source>
        <dbReference type="Pfam" id="PF00892"/>
    </source>
</evidence>
<keyword evidence="3 6" id="KW-0812">Transmembrane</keyword>
<keyword evidence="4 6" id="KW-1133">Transmembrane helix</keyword>
<dbReference type="PANTHER" id="PTHR32322">
    <property type="entry name" value="INNER MEMBRANE TRANSPORTER"/>
    <property type="match status" value="1"/>
</dbReference>
<feature type="transmembrane region" description="Helical" evidence="6">
    <location>
        <begin position="162"/>
        <end position="184"/>
    </location>
</feature>
<evidence type="ECO:0000256" key="5">
    <source>
        <dbReference type="ARBA" id="ARBA00023136"/>
    </source>
</evidence>
<evidence type="ECO:0000256" key="4">
    <source>
        <dbReference type="ARBA" id="ARBA00022989"/>
    </source>
</evidence>
<feature type="transmembrane region" description="Helical" evidence="6">
    <location>
        <begin position="78"/>
        <end position="100"/>
    </location>
</feature>
<dbReference type="STRING" id="261317.BCTU_184"/>
<sequence>MWGTTWIAMKIVITTIPPIFATGLRFLIIAPLSMVTAWFSDTPLLFPVGQRIMQIYISIFYFSIPFTLMLYGGRYVNVPTASLIFSGMPIISLLISYIIFNELINSYQFIGMSIYFISLIFFLLLQWKSSHIHQELGVLLLFISLICQSIIFIYFKKKFNHISVLSFNSIPSLISGILLIIFGWNIEHPVLNNFSMQSMCAICYLSVFVGFLGTISYLFLQKKIDSCYASIVFIIFPIVSLFLDRYMYMTKVSNFEYFFIMFLLFSVIITLFTSKKNICLIKKITKQRFNRKVA</sequence>
<keyword evidence="9" id="KW-1185">Reference proteome</keyword>
<name>F7WZB0_9GAMM</name>
<organism evidence="8 9">
    <name type="scientific">Buchnera aphidicola</name>
    <name type="common">Cinara tujafilina</name>
    <dbReference type="NCBI Taxonomy" id="261317"/>
    <lineage>
        <taxon>Bacteria</taxon>
        <taxon>Pseudomonadati</taxon>
        <taxon>Pseudomonadota</taxon>
        <taxon>Gammaproteobacteria</taxon>
        <taxon>Enterobacterales</taxon>
        <taxon>Erwiniaceae</taxon>
        <taxon>Buchnera</taxon>
    </lineage>
</organism>
<dbReference type="eggNOG" id="COG0697">
    <property type="taxonomic scope" value="Bacteria"/>
</dbReference>
<evidence type="ECO:0000256" key="2">
    <source>
        <dbReference type="ARBA" id="ARBA00022475"/>
    </source>
</evidence>
<evidence type="ECO:0000256" key="3">
    <source>
        <dbReference type="ARBA" id="ARBA00022692"/>
    </source>
</evidence>
<dbReference type="AlphaFoldDB" id="F7WZB0"/>
<dbReference type="GO" id="GO:0016020">
    <property type="term" value="C:membrane"/>
    <property type="evidence" value="ECO:0007669"/>
    <property type="project" value="UniProtKB-SubCell"/>
</dbReference>
<feature type="transmembrane region" description="Helical" evidence="6">
    <location>
        <begin position="107"/>
        <end position="125"/>
    </location>
</feature>
<dbReference type="PANTHER" id="PTHR32322:SF14">
    <property type="entry name" value="PROTEIN PAGO"/>
    <property type="match status" value="1"/>
</dbReference>
<feature type="domain" description="EamA" evidence="7">
    <location>
        <begin position="1"/>
        <end position="123"/>
    </location>
</feature>
<dbReference type="InterPro" id="IPR037185">
    <property type="entry name" value="EmrE-like"/>
</dbReference>
<dbReference type="Proteomes" id="UP000006811">
    <property type="component" value="Chromosome"/>
</dbReference>
<evidence type="ECO:0000256" key="6">
    <source>
        <dbReference type="SAM" id="Phobius"/>
    </source>
</evidence>
<dbReference type="HOGENOM" id="CLU_033863_5_3_6"/>
<evidence type="ECO:0000256" key="1">
    <source>
        <dbReference type="ARBA" id="ARBA00004651"/>
    </source>
</evidence>
<dbReference type="KEGG" id="baj:BCTU_184"/>
<feature type="transmembrane region" description="Helical" evidence="6">
    <location>
        <begin position="255"/>
        <end position="273"/>
    </location>
</feature>
<feature type="transmembrane region" description="Helical" evidence="6">
    <location>
        <begin position="196"/>
        <end position="220"/>
    </location>
</feature>
<reference evidence="8 9" key="1">
    <citation type="journal article" date="2011" name="Appl. Environ. Microbiol.">
        <title>The genome of Buchnera aphidicola from the aphid Cinara tujafilina provides new clues about the evolutionary history of metabolic losses in bacterial endosymbionts.</title>
        <authorList>
            <person name="Lamelas A."/>
            <person name="Gosalbes M.J."/>
            <person name="Moya A."/>
            <person name="Latorre A."/>
        </authorList>
    </citation>
    <scope>NUCLEOTIDE SEQUENCE [LARGE SCALE GENOMIC DNA]</scope>
    <source>
        <strain evidence="9">Cinara tujafilina</strain>
    </source>
</reference>
<feature type="transmembrane region" description="Helical" evidence="6">
    <location>
        <begin position="20"/>
        <end position="40"/>
    </location>
</feature>
<accession>F7WZB0</accession>
<proteinExistence type="predicted"/>